<evidence type="ECO:0000313" key="3">
    <source>
        <dbReference type="EMBL" id="PIZ68690.1"/>
    </source>
</evidence>
<sequence length="368" mass="42488">MRINFVIFGMNLTGGTRVVAEIINHLAERGHQMSVVTFGSPKDLRWIDLKAKVYYANRSLTQKIFGYLYRQAFGFQPWPEEETRQLIEFMPDCDINVATISYSGYAVNRSGKGVPFHYNMHYEPLVREEGYKKKIIEESYFLPTKKIVNSSWLAKQIKERVGRDVTGLVFPAIDHGIFYPRKEKPSTRRGRKIRIVSLAKYKWWKGLPDALKAIQIVRDRGYDIDFQTFGRIFDRNALPEEVRDIEFTFVGSRVNEQLAEFYSEADMLISASYFESFPLPPLEAMACGTPVVTTVYGTEDYAFDRKNALVVEPQKPEQMAEAIIELIGSESLYNQLREEGIKTAKSFTWEKAADRMEEIFKKAIEKNA</sequence>
<dbReference type="GO" id="GO:0009103">
    <property type="term" value="P:lipopolysaccharide biosynthetic process"/>
    <property type="evidence" value="ECO:0007669"/>
    <property type="project" value="TreeGrafter"/>
</dbReference>
<feature type="domain" description="Glycosyl transferase family 1" evidence="2">
    <location>
        <begin position="183"/>
        <end position="342"/>
    </location>
</feature>
<reference evidence="4" key="1">
    <citation type="submission" date="2017-09" db="EMBL/GenBank/DDBJ databases">
        <title>Depth-based differentiation of microbial function through sediment-hosted aquifers and enrichment of novel symbionts in the deep terrestrial subsurface.</title>
        <authorList>
            <person name="Probst A.J."/>
            <person name="Ladd B."/>
            <person name="Jarett J.K."/>
            <person name="Geller-Mcgrath D.E."/>
            <person name="Sieber C.M.K."/>
            <person name="Emerson J.B."/>
            <person name="Anantharaman K."/>
            <person name="Thomas B.C."/>
            <person name="Malmstrom R."/>
            <person name="Stieglmeier M."/>
            <person name="Klingl A."/>
            <person name="Woyke T."/>
            <person name="Ryan C.M."/>
            <person name="Banfield J.F."/>
        </authorList>
    </citation>
    <scope>NUCLEOTIDE SEQUENCE [LARGE SCALE GENOMIC DNA]</scope>
</reference>
<dbReference type="PANTHER" id="PTHR46401:SF2">
    <property type="entry name" value="GLYCOSYLTRANSFERASE WBBK-RELATED"/>
    <property type="match status" value="1"/>
</dbReference>
<dbReference type="Proteomes" id="UP000229805">
    <property type="component" value="Unassembled WGS sequence"/>
</dbReference>
<dbReference type="GO" id="GO:0016757">
    <property type="term" value="F:glycosyltransferase activity"/>
    <property type="evidence" value="ECO:0007669"/>
    <property type="project" value="InterPro"/>
</dbReference>
<accession>A0A2M7UBS2</accession>
<dbReference type="AlphaFoldDB" id="A0A2M7UBS2"/>
<name>A0A2M7UBS2_9BACT</name>
<organism evidence="3 4">
    <name type="scientific">Candidatus Portnoybacteria bacterium CG_4_10_14_0_2_um_filter_44_20</name>
    <dbReference type="NCBI Taxonomy" id="1974799"/>
    <lineage>
        <taxon>Bacteria</taxon>
        <taxon>Candidatus Portnoyibacteriota</taxon>
    </lineage>
</organism>
<evidence type="ECO:0000256" key="1">
    <source>
        <dbReference type="ARBA" id="ARBA00022679"/>
    </source>
</evidence>
<proteinExistence type="predicted"/>
<comment type="caution">
    <text evidence="3">The sequence shown here is derived from an EMBL/GenBank/DDBJ whole genome shotgun (WGS) entry which is preliminary data.</text>
</comment>
<dbReference type="EMBL" id="PFOG01000212">
    <property type="protein sequence ID" value="PIZ68690.1"/>
    <property type="molecule type" value="Genomic_DNA"/>
</dbReference>
<dbReference type="PANTHER" id="PTHR46401">
    <property type="entry name" value="GLYCOSYLTRANSFERASE WBBK-RELATED"/>
    <property type="match status" value="1"/>
</dbReference>
<dbReference type="Pfam" id="PF00534">
    <property type="entry name" value="Glycos_transf_1"/>
    <property type="match status" value="1"/>
</dbReference>
<gene>
    <name evidence="3" type="ORF">COY11_05750</name>
</gene>
<dbReference type="Gene3D" id="3.40.50.2000">
    <property type="entry name" value="Glycogen Phosphorylase B"/>
    <property type="match status" value="1"/>
</dbReference>
<evidence type="ECO:0000313" key="4">
    <source>
        <dbReference type="Proteomes" id="UP000229805"/>
    </source>
</evidence>
<protein>
    <recommendedName>
        <fullName evidence="2">Glycosyl transferase family 1 domain-containing protein</fullName>
    </recommendedName>
</protein>
<dbReference type="SUPFAM" id="SSF53756">
    <property type="entry name" value="UDP-Glycosyltransferase/glycogen phosphorylase"/>
    <property type="match status" value="1"/>
</dbReference>
<evidence type="ECO:0000259" key="2">
    <source>
        <dbReference type="Pfam" id="PF00534"/>
    </source>
</evidence>
<dbReference type="InterPro" id="IPR001296">
    <property type="entry name" value="Glyco_trans_1"/>
</dbReference>
<dbReference type="Gene3D" id="3.40.50.11090">
    <property type="match status" value="1"/>
</dbReference>
<keyword evidence="1" id="KW-0808">Transferase</keyword>
<dbReference type="CDD" id="cd03801">
    <property type="entry name" value="GT4_PimA-like"/>
    <property type="match status" value="1"/>
</dbReference>